<dbReference type="EMBL" id="CM045762">
    <property type="protein sequence ID" value="KAI8011492.1"/>
    <property type="molecule type" value="Genomic_DNA"/>
</dbReference>
<protein>
    <submittedName>
        <fullName evidence="1">Organic cation/carnitine transporter 4</fullName>
    </submittedName>
</protein>
<organism evidence="1 2">
    <name type="scientific">Camellia lanceoleosa</name>
    <dbReference type="NCBI Taxonomy" id="1840588"/>
    <lineage>
        <taxon>Eukaryota</taxon>
        <taxon>Viridiplantae</taxon>
        <taxon>Streptophyta</taxon>
        <taxon>Embryophyta</taxon>
        <taxon>Tracheophyta</taxon>
        <taxon>Spermatophyta</taxon>
        <taxon>Magnoliopsida</taxon>
        <taxon>eudicotyledons</taxon>
        <taxon>Gunneridae</taxon>
        <taxon>Pentapetalae</taxon>
        <taxon>asterids</taxon>
        <taxon>Ericales</taxon>
        <taxon>Theaceae</taxon>
        <taxon>Camellia</taxon>
    </lineage>
</organism>
<evidence type="ECO:0000313" key="1">
    <source>
        <dbReference type="EMBL" id="KAI8011492.1"/>
    </source>
</evidence>
<sequence length="115" mass="12022">MGGFGIWKSLRMVCGILGIFGMARDYNLLFVYTLELFPTVVRNAALGCATQADQMGAILTPFVVVLGGGLPFIVFGVCGIAGGLLAFCLPETLNKPLYDTMGGLEGGENVENGVA</sequence>
<keyword evidence="2" id="KW-1185">Reference proteome</keyword>
<dbReference type="Proteomes" id="UP001060215">
    <property type="component" value="Chromosome 5"/>
</dbReference>
<comment type="caution">
    <text evidence="1">The sequence shown here is derived from an EMBL/GenBank/DDBJ whole genome shotgun (WGS) entry which is preliminary data.</text>
</comment>
<reference evidence="1 2" key="1">
    <citation type="journal article" date="2022" name="Plant J.">
        <title>Chromosome-level genome of Camellia lanceoleosa provides a valuable resource for understanding genome evolution and self-incompatibility.</title>
        <authorList>
            <person name="Gong W."/>
            <person name="Xiao S."/>
            <person name="Wang L."/>
            <person name="Liao Z."/>
            <person name="Chang Y."/>
            <person name="Mo W."/>
            <person name="Hu G."/>
            <person name="Li W."/>
            <person name="Zhao G."/>
            <person name="Zhu H."/>
            <person name="Hu X."/>
            <person name="Ji K."/>
            <person name="Xiang X."/>
            <person name="Song Q."/>
            <person name="Yuan D."/>
            <person name="Jin S."/>
            <person name="Zhang L."/>
        </authorList>
    </citation>
    <scope>NUCLEOTIDE SEQUENCE [LARGE SCALE GENOMIC DNA]</scope>
    <source>
        <strain evidence="1">SQ_2022a</strain>
    </source>
</reference>
<accession>A0ACC0HD42</accession>
<evidence type="ECO:0000313" key="2">
    <source>
        <dbReference type="Proteomes" id="UP001060215"/>
    </source>
</evidence>
<proteinExistence type="predicted"/>
<name>A0ACC0HD42_9ERIC</name>
<gene>
    <name evidence="1" type="ORF">LOK49_LG06G00581</name>
</gene>